<feature type="coiled-coil region" evidence="1">
    <location>
        <begin position="164"/>
        <end position="238"/>
    </location>
</feature>
<evidence type="ECO:0000313" key="3">
    <source>
        <dbReference type="EMBL" id="CAE7308509.1"/>
    </source>
</evidence>
<accession>A0A812NV08</accession>
<gene>
    <name evidence="3" type="primary">CTSE</name>
    <name evidence="3" type="ORF">SNAT2548_LOCUS16205</name>
</gene>
<comment type="caution">
    <text evidence="3">The sequence shown here is derived from an EMBL/GenBank/DDBJ whole genome shotgun (WGS) entry which is preliminary data.</text>
</comment>
<dbReference type="EMBL" id="CAJNDS010002077">
    <property type="protein sequence ID" value="CAE7308509.1"/>
    <property type="molecule type" value="Genomic_DNA"/>
</dbReference>
<keyword evidence="4" id="KW-1185">Reference proteome</keyword>
<feature type="coiled-coil region" evidence="1">
    <location>
        <begin position="21"/>
        <end position="48"/>
    </location>
</feature>
<proteinExistence type="predicted"/>
<name>A0A812NV08_9DINO</name>
<keyword evidence="1" id="KW-0175">Coiled coil</keyword>
<feature type="region of interest" description="Disordered" evidence="2">
    <location>
        <begin position="245"/>
        <end position="284"/>
    </location>
</feature>
<dbReference type="AlphaFoldDB" id="A0A812NV08"/>
<feature type="region of interest" description="Disordered" evidence="2">
    <location>
        <begin position="57"/>
        <end position="80"/>
    </location>
</feature>
<feature type="coiled-coil region" evidence="1">
    <location>
        <begin position="324"/>
        <end position="362"/>
    </location>
</feature>
<evidence type="ECO:0000313" key="4">
    <source>
        <dbReference type="Proteomes" id="UP000604046"/>
    </source>
</evidence>
<dbReference type="Proteomes" id="UP000604046">
    <property type="component" value="Unassembled WGS sequence"/>
</dbReference>
<feature type="region of interest" description="Disordered" evidence="2">
    <location>
        <begin position="522"/>
        <end position="554"/>
    </location>
</feature>
<evidence type="ECO:0000256" key="2">
    <source>
        <dbReference type="SAM" id="MobiDB-lite"/>
    </source>
</evidence>
<sequence>MHFEETIAELKEELHESAFLGVEECKQANELKRRNAELERELLELKTLSPASAASFDWRAEDSHRSLRKRASATSSEGGIPGVLRKKAMAAQFDEDLDEFMRENAQLKEQASRAERAKRELEEKLREVEMAKPASNTSSLPAGGLKVGLQVQHKAREIHLEKVTEDLKQEVEAEKLQVAALKEDTRKVYKKAAAKEERLYQELQEEKAARAGELQETQKAHEKDLKRLRKDLEAARFQLLATNFRSSPGLAPPSPGGERLNSILSARSDDGEPSPFDFDTGTGTADASLADELAGHFQWPTDQDSLQFRLPEEINELRIELQQMQSVQEGSAEAEEAVMEARAKLNDEAQELRVLRKECESSQHVSAGSRGGHAMPVQASRGEEATVMLSESTRLGPGPRPAELEGKLERQRQEIDSLKAALGDKAALLDKEVELQDLRRQLEQHGGTAKVLQSAKELTTFQQEVASMRKAAADAERRQAEVAELRDANASEVKELTYELAAKKAEYDGRYQILLREKEQMGRTKPQVAVPSSEQMLPPQELRGPVQRFEHRPGREEAEVLKTLAALRFVDAHLYP</sequence>
<feature type="coiled-coil region" evidence="1">
    <location>
        <begin position="90"/>
        <end position="131"/>
    </location>
</feature>
<reference evidence="3" key="1">
    <citation type="submission" date="2021-02" db="EMBL/GenBank/DDBJ databases">
        <authorList>
            <person name="Dougan E. K."/>
            <person name="Rhodes N."/>
            <person name="Thang M."/>
            <person name="Chan C."/>
        </authorList>
    </citation>
    <scope>NUCLEOTIDE SEQUENCE</scope>
</reference>
<organism evidence="3 4">
    <name type="scientific">Symbiodinium natans</name>
    <dbReference type="NCBI Taxonomy" id="878477"/>
    <lineage>
        <taxon>Eukaryota</taxon>
        <taxon>Sar</taxon>
        <taxon>Alveolata</taxon>
        <taxon>Dinophyceae</taxon>
        <taxon>Suessiales</taxon>
        <taxon>Symbiodiniaceae</taxon>
        <taxon>Symbiodinium</taxon>
    </lineage>
</organism>
<feature type="coiled-coil region" evidence="1">
    <location>
        <begin position="458"/>
        <end position="488"/>
    </location>
</feature>
<protein>
    <submittedName>
        <fullName evidence="3">CTSE protein</fullName>
    </submittedName>
</protein>
<evidence type="ECO:0000256" key="1">
    <source>
        <dbReference type="SAM" id="Coils"/>
    </source>
</evidence>
<dbReference type="Gene3D" id="1.10.287.1490">
    <property type="match status" value="1"/>
</dbReference>
<dbReference type="OrthoDB" id="447874at2759"/>